<dbReference type="CDD" id="cd04819">
    <property type="entry name" value="PA_2"/>
    <property type="match status" value="1"/>
</dbReference>
<dbReference type="HOGENOM" id="CLU_492316_0_0_2"/>
<dbReference type="InterPro" id="IPR007484">
    <property type="entry name" value="Peptidase_M28"/>
</dbReference>
<dbReference type="STRING" id="368408.Tpen_0931"/>
<evidence type="ECO:0000313" key="3">
    <source>
        <dbReference type="Proteomes" id="UP000000641"/>
    </source>
</evidence>
<dbReference type="Proteomes" id="UP000000641">
    <property type="component" value="Chromosome"/>
</dbReference>
<dbReference type="Gene3D" id="3.40.630.10">
    <property type="entry name" value="Zn peptidases"/>
    <property type="match status" value="1"/>
</dbReference>
<name>A1RYQ2_THEPD</name>
<dbReference type="EnsemblBacteria" id="ABL78332">
    <property type="protein sequence ID" value="ABL78332"/>
    <property type="gene ID" value="Tpen_0931"/>
</dbReference>
<dbReference type="Gene3D" id="3.50.30.30">
    <property type="match status" value="1"/>
</dbReference>
<proteinExistence type="predicted"/>
<evidence type="ECO:0000259" key="1">
    <source>
        <dbReference type="Pfam" id="PF04389"/>
    </source>
</evidence>
<reference evidence="3" key="1">
    <citation type="journal article" date="2008" name="J. Bacteriol.">
        <title>Genome sequence of Thermofilum pendens reveals an exceptional loss of biosynthetic pathways without genome reduction.</title>
        <authorList>
            <person name="Anderson I."/>
            <person name="Rodriguez J."/>
            <person name="Susanti D."/>
            <person name="Porat I."/>
            <person name="Reich C."/>
            <person name="Ulrich L.E."/>
            <person name="Elkins J.G."/>
            <person name="Mavromatis K."/>
            <person name="Lykidis A."/>
            <person name="Kim E."/>
            <person name="Thompson L.S."/>
            <person name="Nolan M."/>
            <person name="Land M."/>
            <person name="Copeland A."/>
            <person name="Lapidus A."/>
            <person name="Lucas S."/>
            <person name="Detter C."/>
            <person name="Zhulin I.B."/>
            <person name="Olsen G.J."/>
            <person name="Whitman W."/>
            <person name="Mukhopadhyay B."/>
            <person name="Bristow J."/>
            <person name="Kyrpides N."/>
        </authorList>
    </citation>
    <scope>NUCLEOTIDE SEQUENCE [LARGE SCALE GENOMIC DNA]</scope>
    <source>
        <strain evidence="3">DSM 2475 / Hrk 5</strain>
    </source>
</reference>
<organism evidence="2 3">
    <name type="scientific">Thermofilum pendens (strain DSM 2475 / Hrk 5)</name>
    <dbReference type="NCBI Taxonomy" id="368408"/>
    <lineage>
        <taxon>Archaea</taxon>
        <taxon>Thermoproteota</taxon>
        <taxon>Thermoprotei</taxon>
        <taxon>Thermofilales</taxon>
        <taxon>Thermofilaceae</taxon>
        <taxon>Thermofilum</taxon>
    </lineage>
</organism>
<dbReference type="Pfam" id="PF04389">
    <property type="entry name" value="Peptidase_M28"/>
    <property type="match status" value="1"/>
</dbReference>
<dbReference type="GeneID" id="4600754"/>
<dbReference type="AlphaFoldDB" id="A1RYQ2"/>
<keyword evidence="2" id="KW-0645">Protease</keyword>
<accession>A1RYQ2</accession>
<evidence type="ECO:0000313" key="2">
    <source>
        <dbReference type="EMBL" id="ABL78332.1"/>
    </source>
</evidence>
<dbReference type="eggNOG" id="arCOG02960">
    <property type="taxonomic scope" value="Archaea"/>
</dbReference>
<sequence>MKIREIAYELTSALPRGDVVAGSREEHESLEAVAGYLDGLSAQVHYFPCSTWVEKGVELSGGGLRVKAVAMPGSPSGELYLEPVYLGERVLPEEWEGVDLEGKIAVVKMYGKVDEAAWQYVQAVARGAEAVVFVDPFPDRRRRIVVTATPDYRFGPGTPPPVPAVAVSLEDGLRLARVSGRGEKLYLRVETAFDHSARTGVVVAGNAGGPLFTAHVDKWLSGFTDNVLGVALVVALSRAFGESAGYAVFGAEEYGAPGHSPWYWIWGSRSYADFLERRGELDSLGVVVNLDVLGGAGITVSASGPDFQGGLGKALGEGYRYTSDQVIFDSFSFTMKGVAAATLHTFQDVLPVYHTDLDEPQRVDWEKVLEAYTLAERAGEAFLREEWGLLEYSLLKRVALEKLEKVYFLEEARRVAGLLEGVNIRDEHDARHLRRLFTRPLHRGRYGEVFSEVEAVYPYILDAVEDLLVLKRAVEEGSRSVPARIFFTRIVPGWEEVLVDLEPPGKRHGGVLKEYYESFLRAVRRSLESMEEALLELKR</sequence>
<dbReference type="RefSeq" id="WP_011752597.1">
    <property type="nucleotide sequence ID" value="NC_008698.1"/>
</dbReference>
<dbReference type="SUPFAM" id="SSF52025">
    <property type="entry name" value="PA domain"/>
    <property type="match status" value="1"/>
</dbReference>
<dbReference type="OrthoDB" id="34215at2157"/>
<dbReference type="SUPFAM" id="SSF53187">
    <property type="entry name" value="Zn-dependent exopeptidases"/>
    <property type="match status" value="1"/>
</dbReference>
<dbReference type="InterPro" id="IPR046450">
    <property type="entry name" value="PA_dom_sf"/>
</dbReference>
<dbReference type="GO" id="GO:0004177">
    <property type="term" value="F:aminopeptidase activity"/>
    <property type="evidence" value="ECO:0007669"/>
    <property type="project" value="UniProtKB-KW"/>
</dbReference>
<keyword evidence="2" id="KW-0031">Aminopeptidase</keyword>
<gene>
    <name evidence="2" type="ordered locus">Tpen_0931</name>
</gene>
<keyword evidence="2" id="KW-0378">Hydrolase</keyword>
<dbReference type="KEGG" id="tpe:Tpen_0931"/>
<protein>
    <submittedName>
        <fullName evidence="2">Aminopeptidase Iap family-like protein</fullName>
    </submittedName>
</protein>
<feature type="domain" description="Peptidase M28" evidence="1">
    <location>
        <begin position="211"/>
        <end position="370"/>
    </location>
</feature>
<keyword evidence="3" id="KW-1185">Reference proteome</keyword>
<dbReference type="EMBL" id="CP000505">
    <property type="protein sequence ID" value="ABL78332.1"/>
    <property type="molecule type" value="Genomic_DNA"/>
</dbReference>